<dbReference type="Proteomes" id="UP001430953">
    <property type="component" value="Unassembled WGS sequence"/>
</dbReference>
<evidence type="ECO:0000256" key="1">
    <source>
        <dbReference type="SAM" id="MobiDB-lite"/>
    </source>
</evidence>
<gene>
    <name evidence="2" type="ORF">PUN28_011322</name>
</gene>
<protein>
    <submittedName>
        <fullName evidence="2">Uncharacterized protein</fullName>
    </submittedName>
</protein>
<accession>A0AAW2FDF7</accession>
<proteinExistence type="predicted"/>
<dbReference type="EMBL" id="JADYXP020000011">
    <property type="protein sequence ID" value="KAL0113908.1"/>
    <property type="molecule type" value="Genomic_DNA"/>
</dbReference>
<evidence type="ECO:0000313" key="3">
    <source>
        <dbReference type="Proteomes" id="UP001430953"/>
    </source>
</evidence>
<feature type="region of interest" description="Disordered" evidence="1">
    <location>
        <begin position="1"/>
        <end position="24"/>
    </location>
</feature>
<sequence length="156" mass="17432">MVPRSLVSRRWARTKSRTSGARFAGQPRHPLELRLGAAENRARMPRTKCWPNVDRTTEAARARNRLTDGGPTGLRPSPAPFYSLVPLLHGSYPPERRQFVRRNRCPSGVAVASNDTRPALGFIIKIGDHAINDNGKGKCSKFSQDIYNSFISTFRS</sequence>
<dbReference type="AlphaFoldDB" id="A0AAW2FDF7"/>
<evidence type="ECO:0000313" key="2">
    <source>
        <dbReference type="EMBL" id="KAL0113908.1"/>
    </source>
</evidence>
<keyword evidence="3" id="KW-1185">Reference proteome</keyword>
<comment type="caution">
    <text evidence="2">The sequence shown here is derived from an EMBL/GenBank/DDBJ whole genome shotgun (WGS) entry which is preliminary data.</text>
</comment>
<name>A0AAW2FDF7_9HYME</name>
<organism evidence="2 3">
    <name type="scientific">Cardiocondyla obscurior</name>
    <dbReference type="NCBI Taxonomy" id="286306"/>
    <lineage>
        <taxon>Eukaryota</taxon>
        <taxon>Metazoa</taxon>
        <taxon>Ecdysozoa</taxon>
        <taxon>Arthropoda</taxon>
        <taxon>Hexapoda</taxon>
        <taxon>Insecta</taxon>
        <taxon>Pterygota</taxon>
        <taxon>Neoptera</taxon>
        <taxon>Endopterygota</taxon>
        <taxon>Hymenoptera</taxon>
        <taxon>Apocrita</taxon>
        <taxon>Aculeata</taxon>
        <taxon>Formicoidea</taxon>
        <taxon>Formicidae</taxon>
        <taxon>Myrmicinae</taxon>
        <taxon>Cardiocondyla</taxon>
    </lineage>
</organism>
<reference evidence="2 3" key="1">
    <citation type="submission" date="2023-03" db="EMBL/GenBank/DDBJ databases">
        <title>High recombination rates correlate with genetic variation in Cardiocondyla obscurior ants.</title>
        <authorList>
            <person name="Errbii M."/>
        </authorList>
    </citation>
    <scope>NUCLEOTIDE SEQUENCE [LARGE SCALE GENOMIC DNA]</scope>
    <source>
        <strain evidence="2">Alpha-2009</strain>
        <tissue evidence="2">Whole body</tissue>
    </source>
</reference>